<reference evidence="1 2" key="1">
    <citation type="submission" date="2018-12" db="EMBL/GenBank/DDBJ databases">
        <title>Complete genome of Litorilituus sediminis.</title>
        <authorList>
            <person name="Liu A."/>
            <person name="Rong J."/>
        </authorList>
    </citation>
    <scope>NUCLEOTIDE SEQUENCE [LARGE SCALE GENOMIC DNA]</scope>
    <source>
        <strain evidence="1 2">JCM 17549</strain>
    </source>
</reference>
<name>A0A4P6P4Z1_9GAMM</name>
<dbReference type="RefSeq" id="WP_130598543.1">
    <property type="nucleotide sequence ID" value="NZ_CP034759.1"/>
</dbReference>
<sequence>MREELTEKRITCPHCGHHLHATIDSSAGDQDYYDECPACCMEIHYRLHIDEYHQKIQLAVDSDDEQVF</sequence>
<dbReference type="Pfam" id="PF14255">
    <property type="entry name" value="Zn_ribbon_21"/>
    <property type="match status" value="1"/>
</dbReference>
<evidence type="ECO:0000313" key="2">
    <source>
        <dbReference type="Proteomes" id="UP000290244"/>
    </source>
</evidence>
<organism evidence="1 2">
    <name type="scientific">Litorilituus sediminis</name>
    <dbReference type="NCBI Taxonomy" id="718192"/>
    <lineage>
        <taxon>Bacteria</taxon>
        <taxon>Pseudomonadati</taxon>
        <taxon>Pseudomonadota</taxon>
        <taxon>Gammaproteobacteria</taxon>
        <taxon>Alteromonadales</taxon>
        <taxon>Colwelliaceae</taxon>
        <taxon>Litorilituus</taxon>
    </lineage>
</organism>
<dbReference type="OrthoDB" id="9814566at2"/>
<dbReference type="PIRSF" id="PIRSF037225">
    <property type="entry name" value="UCP037225"/>
    <property type="match status" value="1"/>
</dbReference>
<proteinExistence type="predicted"/>
<accession>A0A4P6P4Z1</accession>
<gene>
    <name evidence="1" type="ORF">EMK97_00845</name>
</gene>
<dbReference type="InterPro" id="IPR025990">
    <property type="entry name" value="zinc_ribbon_bacterial"/>
</dbReference>
<keyword evidence="2" id="KW-1185">Reference proteome</keyword>
<dbReference type="AlphaFoldDB" id="A0A4P6P4Z1"/>
<dbReference type="KEGG" id="lsd:EMK97_00845"/>
<protein>
    <submittedName>
        <fullName evidence="1">CPXCG motif-containing cysteine-rich protein</fullName>
    </submittedName>
</protein>
<dbReference type="EMBL" id="CP034759">
    <property type="protein sequence ID" value="QBG34385.1"/>
    <property type="molecule type" value="Genomic_DNA"/>
</dbReference>
<evidence type="ECO:0000313" key="1">
    <source>
        <dbReference type="EMBL" id="QBG34385.1"/>
    </source>
</evidence>
<dbReference type="Proteomes" id="UP000290244">
    <property type="component" value="Chromosome"/>
</dbReference>
<dbReference type="InterPro" id="IPR017143">
    <property type="entry name" value="UCP037225"/>
</dbReference>